<proteinExistence type="predicted"/>
<dbReference type="Proteomes" id="UP000235388">
    <property type="component" value="Unassembled WGS sequence"/>
</dbReference>
<reference evidence="1 2" key="1">
    <citation type="submission" date="2017-11" db="EMBL/GenBank/DDBJ databases">
        <title>De novo assembly and phasing of dikaryotic genomes from two isolates of Puccinia coronata f. sp. avenae, the causal agent of oat crown rust.</title>
        <authorList>
            <person name="Miller M.E."/>
            <person name="Zhang Y."/>
            <person name="Omidvar V."/>
            <person name="Sperschneider J."/>
            <person name="Schwessinger B."/>
            <person name="Raley C."/>
            <person name="Palmer J.M."/>
            <person name="Garnica D."/>
            <person name="Upadhyaya N."/>
            <person name="Rathjen J."/>
            <person name="Taylor J.M."/>
            <person name="Park R.F."/>
            <person name="Dodds P.N."/>
            <person name="Hirsch C.D."/>
            <person name="Kianian S.F."/>
            <person name="Figueroa M."/>
        </authorList>
    </citation>
    <scope>NUCLEOTIDE SEQUENCE [LARGE SCALE GENOMIC DNA]</scope>
    <source>
        <strain evidence="1">12NC29</strain>
    </source>
</reference>
<dbReference type="AlphaFoldDB" id="A0A2N5T4U6"/>
<evidence type="ECO:0000313" key="2">
    <source>
        <dbReference type="Proteomes" id="UP000235388"/>
    </source>
</evidence>
<evidence type="ECO:0000313" key="1">
    <source>
        <dbReference type="EMBL" id="PLW20490.1"/>
    </source>
</evidence>
<accession>A0A2N5T4U6</accession>
<dbReference type="EMBL" id="PGCJ01000796">
    <property type="protein sequence ID" value="PLW20490.1"/>
    <property type="molecule type" value="Genomic_DNA"/>
</dbReference>
<organism evidence="1 2">
    <name type="scientific">Puccinia coronata f. sp. avenae</name>
    <dbReference type="NCBI Taxonomy" id="200324"/>
    <lineage>
        <taxon>Eukaryota</taxon>
        <taxon>Fungi</taxon>
        <taxon>Dikarya</taxon>
        <taxon>Basidiomycota</taxon>
        <taxon>Pucciniomycotina</taxon>
        <taxon>Pucciniomycetes</taxon>
        <taxon>Pucciniales</taxon>
        <taxon>Pucciniaceae</taxon>
        <taxon>Puccinia</taxon>
    </lineage>
</organism>
<sequence>MALWKYCSNSPLSLHHFFLTRYKITLSLTLSIPPSFNSPLSVKSQRPAFIGNSSYPMLSFGLFEIHEIDTSELSARAESSHLSYKSTTLFLRENRNITLEVKLHALSLRIDALKKDHVYFASGKHYKPYNISRTVQPKRMLVIQAGLPNHVELPERSGRLQSPWRKVLGGPAASARRPMPASQKNTVRNTRMAGTAAANRNLIARPQAQQAAGKSQDSATFHLHIGLLQLPASSIPPMRAGDKRRFSAPNRTRTTWGQDSTVPPQAVLWSKGEIR</sequence>
<protein>
    <submittedName>
        <fullName evidence="1">Uncharacterized protein</fullName>
    </submittedName>
</protein>
<name>A0A2N5T4U6_9BASI</name>
<keyword evidence="2" id="KW-1185">Reference proteome</keyword>
<comment type="caution">
    <text evidence="1">The sequence shown here is derived from an EMBL/GenBank/DDBJ whole genome shotgun (WGS) entry which is preliminary data.</text>
</comment>
<gene>
    <name evidence="1" type="ORF">PCANC_20598</name>
</gene>